<proteinExistence type="predicted"/>
<dbReference type="GO" id="GO:0003677">
    <property type="term" value="F:DNA binding"/>
    <property type="evidence" value="ECO:0007669"/>
    <property type="project" value="UniProtKB-KW"/>
</dbReference>
<dbReference type="PANTHER" id="PTHR46558:SF11">
    <property type="entry name" value="HTH-TYPE TRANSCRIPTIONAL REGULATOR XRE"/>
    <property type="match status" value="1"/>
</dbReference>
<dbReference type="AlphaFoldDB" id="A0A6N7RLL7"/>
<sequence length="123" mass="13655">MNLRIAEFRKAAHLTQNEAAKRIGVSAKTLWNWEKGETIPDSEQLWNCATALDCTPNDLLGWYETHPQETALEDTYEKELIGCYRASTTARKGRILDTARDAAGMSKEAAEPAVSEPAGREAM</sequence>
<dbReference type="CDD" id="cd00093">
    <property type="entry name" value="HTH_XRE"/>
    <property type="match status" value="1"/>
</dbReference>
<dbReference type="EMBL" id="VTFY01000004">
    <property type="protein sequence ID" value="MRX82225.1"/>
    <property type="molecule type" value="Genomic_DNA"/>
</dbReference>
<accession>A0A6N7RLL7</accession>
<dbReference type="RefSeq" id="WP_154333094.1">
    <property type="nucleotide sequence ID" value="NZ_VTFY01000004.1"/>
</dbReference>
<gene>
    <name evidence="4" type="ORF">GJG86_06930</name>
</gene>
<dbReference type="SUPFAM" id="SSF47413">
    <property type="entry name" value="lambda repressor-like DNA-binding domains"/>
    <property type="match status" value="1"/>
</dbReference>
<reference evidence="5" key="1">
    <citation type="submission" date="2019-08" db="EMBL/GenBank/DDBJ databases">
        <title>Arthrobacter sp. nov., isolated from plateau pika and Tibetan wild ass.</title>
        <authorList>
            <person name="Ge Y."/>
        </authorList>
    </citation>
    <scope>NUCLEOTIDE SEQUENCE [LARGE SCALE GENOMIC DNA]</scope>
    <source>
        <strain evidence="5">HF-4214</strain>
    </source>
</reference>
<protein>
    <submittedName>
        <fullName evidence="4">Helix-turn-helix domain-containing protein</fullName>
    </submittedName>
</protein>
<evidence type="ECO:0000259" key="3">
    <source>
        <dbReference type="PROSITE" id="PS50943"/>
    </source>
</evidence>
<keyword evidence="5" id="KW-1185">Reference proteome</keyword>
<evidence type="ECO:0000313" key="5">
    <source>
        <dbReference type="Proteomes" id="UP000438093"/>
    </source>
</evidence>
<dbReference type="SMART" id="SM00530">
    <property type="entry name" value="HTH_XRE"/>
    <property type="match status" value="1"/>
</dbReference>
<name>A0A6N7RLL7_9ACTN</name>
<organism evidence="4 5">
    <name type="scientific">Eggerthella guodeyinii</name>
    <dbReference type="NCBI Taxonomy" id="2690837"/>
    <lineage>
        <taxon>Bacteria</taxon>
        <taxon>Bacillati</taxon>
        <taxon>Actinomycetota</taxon>
        <taxon>Coriobacteriia</taxon>
        <taxon>Eggerthellales</taxon>
        <taxon>Eggerthellaceae</taxon>
        <taxon>Eggerthella</taxon>
    </lineage>
</organism>
<keyword evidence="1" id="KW-0238">DNA-binding</keyword>
<dbReference type="Pfam" id="PF01381">
    <property type="entry name" value="HTH_3"/>
    <property type="match status" value="1"/>
</dbReference>
<dbReference type="Proteomes" id="UP000438093">
    <property type="component" value="Unassembled WGS sequence"/>
</dbReference>
<feature type="domain" description="HTH cro/C1-type" evidence="3">
    <location>
        <begin position="5"/>
        <end position="59"/>
    </location>
</feature>
<dbReference type="InterPro" id="IPR001387">
    <property type="entry name" value="Cro/C1-type_HTH"/>
</dbReference>
<evidence type="ECO:0000256" key="2">
    <source>
        <dbReference type="SAM" id="MobiDB-lite"/>
    </source>
</evidence>
<dbReference type="PROSITE" id="PS50943">
    <property type="entry name" value="HTH_CROC1"/>
    <property type="match status" value="1"/>
</dbReference>
<evidence type="ECO:0000313" key="4">
    <source>
        <dbReference type="EMBL" id="MRX82225.1"/>
    </source>
</evidence>
<comment type="caution">
    <text evidence="4">The sequence shown here is derived from an EMBL/GenBank/DDBJ whole genome shotgun (WGS) entry which is preliminary data.</text>
</comment>
<evidence type="ECO:0000256" key="1">
    <source>
        <dbReference type="ARBA" id="ARBA00023125"/>
    </source>
</evidence>
<dbReference type="Gene3D" id="1.10.260.40">
    <property type="entry name" value="lambda repressor-like DNA-binding domains"/>
    <property type="match status" value="1"/>
</dbReference>
<feature type="region of interest" description="Disordered" evidence="2">
    <location>
        <begin position="101"/>
        <end position="123"/>
    </location>
</feature>
<dbReference type="InterPro" id="IPR010982">
    <property type="entry name" value="Lambda_DNA-bd_dom_sf"/>
</dbReference>
<dbReference type="PANTHER" id="PTHR46558">
    <property type="entry name" value="TRACRIPTIONAL REGULATORY PROTEIN-RELATED-RELATED"/>
    <property type="match status" value="1"/>
</dbReference>